<feature type="compositionally biased region" description="Pro residues" evidence="1">
    <location>
        <begin position="9"/>
        <end position="18"/>
    </location>
</feature>
<gene>
    <name evidence="2" type="ORF">SAMN05444170_5550</name>
</gene>
<reference evidence="3" key="1">
    <citation type="submission" date="2016-11" db="EMBL/GenBank/DDBJ databases">
        <authorList>
            <person name="Varghese N."/>
            <person name="Submissions S."/>
        </authorList>
    </citation>
    <scope>NUCLEOTIDE SEQUENCE [LARGE SCALE GENOMIC DNA]</scope>
    <source>
        <strain evidence="3">GAS401</strain>
    </source>
</reference>
<evidence type="ECO:0000256" key="1">
    <source>
        <dbReference type="SAM" id="MobiDB-lite"/>
    </source>
</evidence>
<feature type="region of interest" description="Disordered" evidence="1">
    <location>
        <begin position="1"/>
        <end position="22"/>
    </location>
</feature>
<organism evidence="2 3">
    <name type="scientific">Bradyrhizobium erythrophlei</name>
    <dbReference type="NCBI Taxonomy" id="1437360"/>
    <lineage>
        <taxon>Bacteria</taxon>
        <taxon>Pseudomonadati</taxon>
        <taxon>Pseudomonadota</taxon>
        <taxon>Alphaproteobacteria</taxon>
        <taxon>Hyphomicrobiales</taxon>
        <taxon>Nitrobacteraceae</taxon>
        <taxon>Bradyrhizobium</taxon>
    </lineage>
</organism>
<protein>
    <submittedName>
        <fullName evidence="2">Uncharacterized protein</fullName>
    </submittedName>
</protein>
<proteinExistence type="predicted"/>
<evidence type="ECO:0000313" key="3">
    <source>
        <dbReference type="Proteomes" id="UP000184096"/>
    </source>
</evidence>
<sequence length="201" mass="22435">MTTKRVGRPPNPPAPTVPEPYDRPEYAERLQAIVDALEIGDLAKDVKLYCQKILRRCDLLRATDVKRFPAKGEEQVTLLLRVVFESTNGAAALRLPILRAVNTCLHPVFVARGLALLEAFDQIDLVGLHATVTDLGLADQMDRALRHKLVQILGPPVMTVLPKKPSARRSTVRPKDVTQKSWDDVMVLRKLKPKRQARVAA</sequence>
<dbReference type="Proteomes" id="UP000184096">
    <property type="component" value="Chromosome I"/>
</dbReference>
<evidence type="ECO:0000313" key="2">
    <source>
        <dbReference type="EMBL" id="SHN83566.1"/>
    </source>
</evidence>
<accession>A0A1M7UKY3</accession>
<keyword evidence="3" id="KW-1185">Reference proteome</keyword>
<dbReference type="EMBL" id="LT670849">
    <property type="protein sequence ID" value="SHN83566.1"/>
    <property type="molecule type" value="Genomic_DNA"/>
</dbReference>
<name>A0A1M7UKY3_9BRAD</name>
<dbReference type="AlphaFoldDB" id="A0A1M7UKY3"/>